<dbReference type="Proteomes" id="UP001381693">
    <property type="component" value="Unassembled WGS sequence"/>
</dbReference>
<feature type="non-terminal residue" evidence="2">
    <location>
        <position position="64"/>
    </location>
</feature>
<name>A0AAN9A1D8_HALRR</name>
<evidence type="ECO:0000313" key="3">
    <source>
        <dbReference type="Proteomes" id="UP001381693"/>
    </source>
</evidence>
<keyword evidence="3" id="KW-1185">Reference proteome</keyword>
<gene>
    <name evidence="2" type="ORF">SK128_003625</name>
</gene>
<reference evidence="2 3" key="1">
    <citation type="submission" date="2023-11" db="EMBL/GenBank/DDBJ databases">
        <title>Halocaridina rubra genome assembly.</title>
        <authorList>
            <person name="Smith C."/>
        </authorList>
    </citation>
    <scope>NUCLEOTIDE SEQUENCE [LARGE SCALE GENOMIC DNA]</scope>
    <source>
        <strain evidence="2">EP-1</strain>
        <tissue evidence="2">Whole</tissue>
    </source>
</reference>
<dbReference type="EMBL" id="JAXCGZ010009553">
    <property type="protein sequence ID" value="KAK7076776.1"/>
    <property type="molecule type" value="Genomic_DNA"/>
</dbReference>
<sequence>MHLDVMQCQKQHWRLVASEGVQVGEKVKNSKARRRCIAPPPQPLTPTHDPSPHHDANYDAPPYL</sequence>
<accession>A0AAN9A1D8</accession>
<comment type="caution">
    <text evidence="2">The sequence shown here is derived from an EMBL/GenBank/DDBJ whole genome shotgun (WGS) entry which is preliminary data.</text>
</comment>
<evidence type="ECO:0000256" key="1">
    <source>
        <dbReference type="SAM" id="MobiDB-lite"/>
    </source>
</evidence>
<evidence type="ECO:0000313" key="2">
    <source>
        <dbReference type="EMBL" id="KAK7076776.1"/>
    </source>
</evidence>
<organism evidence="2 3">
    <name type="scientific">Halocaridina rubra</name>
    <name type="common">Hawaiian red shrimp</name>
    <dbReference type="NCBI Taxonomy" id="373956"/>
    <lineage>
        <taxon>Eukaryota</taxon>
        <taxon>Metazoa</taxon>
        <taxon>Ecdysozoa</taxon>
        <taxon>Arthropoda</taxon>
        <taxon>Crustacea</taxon>
        <taxon>Multicrustacea</taxon>
        <taxon>Malacostraca</taxon>
        <taxon>Eumalacostraca</taxon>
        <taxon>Eucarida</taxon>
        <taxon>Decapoda</taxon>
        <taxon>Pleocyemata</taxon>
        <taxon>Caridea</taxon>
        <taxon>Atyoidea</taxon>
        <taxon>Atyidae</taxon>
        <taxon>Halocaridina</taxon>
    </lineage>
</organism>
<dbReference type="AlphaFoldDB" id="A0AAN9A1D8"/>
<proteinExistence type="predicted"/>
<protein>
    <submittedName>
        <fullName evidence="2">Uncharacterized protein</fullName>
    </submittedName>
</protein>
<feature type="region of interest" description="Disordered" evidence="1">
    <location>
        <begin position="26"/>
        <end position="64"/>
    </location>
</feature>